<feature type="compositionally biased region" description="Polar residues" evidence="1">
    <location>
        <begin position="68"/>
        <end position="80"/>
    </location>
</feature>
<protein>
    <submittedName>
        <fullName evidence="2">Uncharacterized protein</fullName>
    </submittedName>
</protein>
<evidence type="ECO:0000313" key="3">
    <source>
        <dbReference type="Proteomes" id="UP001479290"/>
    </source>
</evidence>
<evidence type="ECO:0000256" key="1">
    <source>
        <dbReference type="SAM" id="MobiDB-lite"/>
    </source>
</evidence>
<organism evidence="2 3">
    <name type="scientific">Culter alburnus</name>
    <name type="common">Topmouth culter</name>
    <dbReference type="NCBI Taxonomy" id="194366"/>
    <lineage>
        <taxon>Eukaryota</taxon>
        <taxon>Metazoa</taxon>
        <taxon>Chordata</taxon>
        <taxon>Craniata</taxon>
        <taxon>Vertebrata</taxon>
        <taxon>Euteleostomi</taxon>
        <taxon>Actinopterygii</taxon>
        <taxon>Neopterygii</taxon>
        <taxon>Teleostei</taxon>
        <taxon>Ostariophysi</taxon>
        <taxon>Cypriniformes</taxon>
        <taxon>Xenocyprididae</taxon>
        <taxon>Xenocypridinae</taxon>
        <taxon>Culter</taxon>
    </lineage>
</organism>
<feature type="compositionally biased region" description="Basic and acidic residues" evidence="1">
    <location>
        <begin position="9"/>
        <end position="20"/>
    </location>
</feature>
<dbReference type="Proteomes" id="UP001479290">
    <property type="component" value="Unassembled WGS sequence"/>
</dbReference>
<reference evidence="2 3" key="1">
    <citation type="submission" date="2024-05" db="EMBL/GenBank/DDBJ databases">
        <title>A high-quality chromosomal-level genome assembly of Topmouth culter (Culter alburnus).</title>
        <authorList>
            <person name="Zhao H."/>
        </authorList>
    </citation>
    <scope>NUCLEOTIDE SEQUENCE [LARGE SCALE GENOMIC DNA]</scope>
    <source>
        <strain evidence="2">CATC2023</strain>
        <tissue evidence="2">Muscle</tissue>
    </source>
</reference>
<proteinExistence type="predicted"/>
<evidence type="ECO:0000313" key="2">
    <source>
        <dbReference type="EMBL" id="KAK9976537.1"/>
    </source>
</evidence>
<gene>
    <name evidence="2" type="ORF">ABG768_021742</name>
</gene>
<name>A0AAW2AUY5_CULAL</name>
<sequence length="80" mass="9338">MSRVLDYSDAFKSRAQKHEATTSNRCTFNSNRLKMSMHYYVNSNMDRENEQHVYINEEPNSHDIRTGRQISTTHQTPGSS</sequence>
<keyword evidence="3" id="KW-1185">Reference proteome</keyword>
<feature type="region of interest" description="Disordered" evidence="1">
    <location>
        <begin position="57"/>
        <end position="80"/>
    </location>
</feature>
<feature type="non-terminal residue" evidence="2">
    <location>
        <position position="80"/>
    </location>
</feature>
<comment type="caution">
    <text evidence="2">The sequence shown here is derived from an EMBL/GenBank/DDBJ whole genome shotgun (WGS) entry which is preliminary data.</text>
</comment>
<accession>A0AAW2AUY5</accession>
<dbReference type="EMBL" id="JAWDJR010000004">
    <property type="protein sequence ID" value="KAK9976537.1"/>
    <property type="molecule type" value="Genomic_DNA"/>
</dbReference>
<feature type="region of interest" description="Disordered" evidence="1">
    <location>
        <begin position="1"/>
        <end position="22"/>
    </location>
</feature>
<dbReference type="AlphaFoldDB" id="A0AAW2AUY5"/>